<accession>A0ABX3MPQ0</accession>
<proteinExistence type="predicted"/>
<dbReference type="EMBL" id="MPZS01000001">
    <property type="protein sequence ID" value="OOY13526.1"/>
    <property type="molecule type" value="Genomic_DNA"/>
</dbReference>
<dbReference type="InterPro" id="IPR041916">
    <property type="entry name" value="Anti_sigma_zinc_sf"/>
</dbReference>
<comment type="caution">
    <text evidence="1">The sequence shown here is derived from an EMBL/GenBank/DDBJ whole genome shotgun (WGS) entry which is preliminary data.</text>
</comment>
<reference evidence="1 2" key="1">
    <citation type="submission" date="2016-11" db="EMBL/GenBank/DDBJ databases">
        <title>A multilocus sequence analysis scheme for characterization of bacteria in the genus Thioclava.</title>
        <authorList>
            <person name="Liu Y."/>
            <person name="Shao Z."/>
        </authorList>
    </citation>
    <scope>NUCLEOTIDE SEQUENCE [LARGE SCALE GENOMIC DNA]</scope>
    <source>
        <strain evidence="1 2">11.10-0-13</strain>
    </source>
</reference>
<gene>
    <name evidence="1" type="ORF">BMG00_07085</name>
</gene>
<keyword evidence="2" id="KW-1185">Reference proteome</keyword>
<dbReference type="Proteomes" id="UP000242224">
    <property type="component" value="Unassembled WGS sequence"/>
</dbReference>
<protein>
    <recommendedName>
        <fullName evidence="3">Anti-sigma factor</fullName>
    </recommendedName>
</protein>
<evidence type="ECO:0000313" key="1">
    <source>
        <dbReference type="EMBL" id="OOY13526.1"/>
    </source>
</evidence>
<organism evidence="1 2">
    <name type="scientific">Thioclava marina</name>
    <dbReference type="NCBI Taxonomy" id="1915077"/>
    <lineage>
        <taxon>Bacteria</taxon>
        <taxon>Pseudomonadati</taxon>
        <taxon>Pseudomonadota</taxon>
        <taxon>Alphaproteobacteria</taxon>
        <taxon>Rhodobacterales</taxon>
        <taxon>Paracoccaceae</taxon>
        <taxon>Thioclava</taxon>
    </lineage>
</organism>
<evidence type="ECO:0000313" key="2">
    <source>
        <dbReference type="Proteomes" id="UP000242224"/>
    </source>
</evidence>
<dbReference type="Gene3D" id="1.10.10.1320">
    <property type="entry name" value="Anti-sigma factor, zinc-finger domain"/>
    <property type="match status" value="1"/>
</dbReference>
<evidence type="ECO:0008006" key="3">
    <source>
        <dbReference type="Google" id="ProtNLM"/>
    </source>
</evidence>
<name>A0ABX3MPQ0_9RHOB</name>
<sequence length="253" mass="26950">MNDEELLAYHAGALDAAACARVEARLAGDPEARARLADWAAQDAALAQAFGDPASEPVPERLRAVIGEARNSPAPPPAWTFGLSRIAAAVALLALGATGGWLAHGPTTPQPGTSLAQAATTAYRTYVTEVVHPVEVPASDAAHLTSWVSKRLGHPIHAPDFATLGFRLMGGRVLPGEPGTAAQFMYENDLGQRITLYVTQRAQGEDDTAFRFFDQGRESGFWWVDGPFGYALVGDISRDALRKIATAAYEQLI</sequence>
<dbReference type="RefSeq" id="WP_078573757.1">
    <property type="nucleotide sequence ID" value="NZ_MPZS01000001.1"/>
</dbReference>